<keyword evidence="12" id="KW-1185">Reference proteome</keyword>
<organism evidence="11 12">
    <name type="scientific">Hondaea fermentalgiana</name>
    <dbReference type="NCBI Taxonomy" id="2315210"/>
    <lineage>
        <taxon>Eukaryota</taxon>
        <taxon>Sar</taxon>
        <taxon>Stramenopiles</taxon>
        <taxon>Bigyra</taxon>
        <taxon>Labyrinthulomycetes</taxon>
        <taxon>Thraustochytrida</taxon>
        <taxon>Thraustochytriidae</taxon>
        <taxon>Hondaea</taxon>
    </lineage>
</organism>
<keyword evidence="3" id="KW-0106">Calcium</keyword>
<feature type="domain" description="EF-hand" evidence="10">
    <location>
        <begin position="28"/>
        <end position="63"/>
    </location>
</feature>
<dbReference type="Pfam" id="PF00387">
    <property type="entry name" value="PI-PLC-Y"/>
    <property type="match status" value="1"/>
</dbReference>
<protein>
    <recommendedName>
        <fullName evidence="1 7">Phosphoinositide phospholipase C</fullName>
        <ecNumber evidence="1 7">3.1.4.11</ecNumber>
    </recommendedName>
</protein>
<evidence type="ECO:0000256" key="3">
    <source>
        <dbReference type="ARBA" id="ARBA00022837"/>
    </source>
</evidence>
<dbReference type="SMART" id="SM00148">
    <property type="entry name" value="PLCXc"/>
    <property type="match status" value="1"/>
</dbReference>
<feature type="domain" description="C2" evidence="8">
    <location>
        <begin position="555"/>
        <end position="682"/>
    </location>
</feature>
<dbReference type="PROSITE" id="PS50007">
    <property type="entry name" value="PIPLC_X_DOMAIN"/>
    <property type="match status" value="1"/>
</dbReference>
<dbReference type="EMBL" id="BEYU01000114">
    <property type="protein sequence ID" value="GBG32084.1"/>
    <property type="molecule type" value="Genomic_DNA"/>
</dbReference>
<evidence type="ECO:0000256" key="6">
    <source>
        <dbReference type="ARBA" id="ARBA00023224"/>
    </source>
</evidence>
<keyword evidence="6" id="KW-0807">Transducer</keyword>
<dbReference type="GO" id="GO:0005509">
    <property type="term" value="F:calcium ion binding"/>
    <property type="evidence" value="ECO:0007669"/>
    <property type="project" value="InterPro"/>
</dbReference>
<dbReference type="InterPro" id="IPR001711">
    <property type="entry name" value="PLipase_C_Pinositol-sp_Y"/>
</dbReference>
<proteinExistence type="predicted"/>
<keyword evidence="2 7" id="KW-0378">Hydrolase</keyword>
<dbReference type="PANTHER" id="PTHR10336:SF36">
    <property type="entry name" value="1-PHOSPHATIDYLINOSITOL 4,5-BISPHOSPHATE PHOSPHODIESTERASE BETA-4"/>
    <property type="match status" value="1"/>
</dbReference>
<dbReference type="PROSITE" id="PS50008">
    <property type="entry name" value="PIPLC_Y_DOMAIN"/>
    <property type="match status" value="1"/>
</dbReference>
<comment type="caution">
    <text evidence="11">The sequence shown here is derived from an EMBL/GenBank/DDBJ whole genome shotgun (WGS) entry which is preliminary data.</text>
</comment>
<dbReference type="InterPro" id="IPR018247">
    <property type="entry name" value="EF_Hand_1_Ca_BS"/>
</dbReference>
<comment type="catalytic activity">
    <reaction evidence="7">
        <text>a 1,2-diacyl-sn-glycero-3-phospho-(1D-myo-inositol-4,5-bisphosphate) + H2O = 1D-myo-inositol 1,4,5-trisphosphate + a 1,2-diacyl-sn-glycerol + H(+)</text>
        <dbReference type="Rhea" id="RHEA:33179"/>
        <dbReference type="ChEBI" id="CHEBI:15377"/>
        <dbReference type="ChEBI" id="CHEBI:15378"/>
        <dbReference type="ChEBI" id="CHEBI:17815"/>
        <dbReference type="ChEBI" id="CHEBI:58456"/>
        <dbReference type="ChEBI" id="CHEBI:203600"/>
        <dbReference type="EC" id="3.1.4.11"/>
    </reaction>
</comment>
<reference evidence="11 12" key="1">
    <citation type="submission" date="2017-12" db="EMBL/GenBank/DDBJ databases">
        <title>Sequencing, de novo assembly and annotation of complete genome of a new Thraustochytrid species, strain FCC1311.</title>
        <authorList>
            <person name="Sedici K."/>
            <person name="Godart F."/>
            <person name="Aiese Cigliano R."/>
            <person name="Sanseverino W."/>
            <person name="Barakat M."/>
            <person name="Ortet P."/>
            <person name="Marechal E."/>
            <person name="Cagnac O."/>
            <person name="Amato A."/>
        </authorList>
    </citation>
    <scope>NUCLEOTIDE SEQUENCE [LARGE SCALE GENOMIC DNA]</scope>
</reference>
<dbReference type="InterPro" id="IPR002048">
    <property type="entry name" value="EF_hand_dom"/>
</dbReference>
<dbReference type="OrthoDB" id="269822at2759"/>
<evidence type="ECO:0000259" key="9">
    <source>
        <dbReference type="PROSITE" id="PS50008"/>
    </source>
</evidence>
<dbReference type="SMART" id="SM00149">
    <property type="entry name" value="PLCYc"/>
    <property type="match status" value="1"/>
</dbReference>
<dbReference type="SUPFAM" id="SSF51695">
    <property type="entry name" value="PLC-like phosphodiesterases"/>
    <property type="match status" value="1"/>
</dbReference>
<accession>A0A2R5GVY5</accession>
<evidence type="ECO:0000256" key="7">
    <source>
        <dbReference type="RuleBase" id="RU361133"/>
    </source>
</evidence>
<dbReference type="InterPro" id="IPR035892">
    <property type="entry name" value="C2_domain_sf"/>
</dbReference>
<dbReference type="SUPFAM" id="SSF47473">
    <property type="entry name" value="EF-hand"/>
    <property type="match status" value="1"/>
</dbReference>
<dbReference type="InParanoid" id="A0A2R5GVY5"/>
<dbReference type="PROSITE" id="PS50004">
    <property type="entry name" value="C2"/>
    <property type="match status" value="1"/>
</dbReference>
<dbReference type="GO" id="GO:0016042">
    <property type="term" value="P:lipid catabolic process"/>
    <property type="evidence" value="ECO:0007669"/>
    <property type="project" value="UniProtKB-KW"/>
</dbReference>
<evidence type="ECO:0000256" key="5">
    <source>
        <dbReference type="ARBA" id="ARBA00023098"/>
    </source>
</evidence>
<feature type="domain" description="EF-hand" evidence="10">
    <location>
        <begin position="64"/>
        <end position="99"/>
    </location>
</feature>
<dbReference type="GO" id="GO:0048015">
    <property type="term" value="P:phosphatidylinositol-mediated signaling"/>
    <property type="evidence" value="ECO:0007669"/>
    <property type="project" value="TreeGrafter"/>
</dbReference>
<dbReference type="CDD" id="cd00275">
    <property type="entry name" value="C2_PLC_like"/>
    <property type="match status" value="1"/>
</dbReference>
<dbReference type="PROSITE" id="PS50222">
    <property type="entry name" value="EF_HAND_2"/>
    <property type="match status" value="2"/>
</dbReference>
<dbReference type="CDD" id="cd08558">
    <property type="entry name" value="PI-PLCc_eukaryota"/>
    <property type="match status" value="1"/>
</dbReference>
<dbReference type="Proteomes" id="UP000241890">
    <property type="component" value="Unassembled WGS sequence"/>
</dbReference>
<feature type="domain" description="PI-PLC Y-box" evidence="9">
    <location>
        <begin position="436"/>
        <end position="554"/>
    </location>
</feature>
<dbReference type="InterPro" id="IPR001192">
    <property type="entry name" value="PI-PLC_fam"/>
</dbReference>
<dbReference type="GO" id="GO:0004435">
    <property type="term" value="F:phosphatidylinositol-4,5-bisphosphate phospholipase C activity"/>
    <property type="evidence" value="ECO:0007669"/>
    <property type="project" value="UniProtKB-EC"/>
</dbReference>
<sequence length="703" mass="78203">MGCAQSKTGAAAARAAEERLGQRGRYLSFDSRCLAEWKAGDKNNDGVLSLKEVKKVLHKLNVAIPERELRLKFAEFDADGNGTLDFDEFQALFSAVQSLPDMQKVFERACASNEGMIAEELSRYLLSSSMSKVDLTLLECVELILKHEGASEREIKDFLDSDIDEESLQEGPVLTYEGFQRLLTDNEFNAIMDHQMHFQVYQDMTQPLSHYFISSSHNTYLTGNQMSSESSGTAVARALKLGVRVIELDAWDGSDGEPIVNHGHTMCKPVPMRECLKAIKECAFEASEYPVIITIENHCSLPQQKVQVDMLKSTFGDHLFQWPGHDDGSGKPDWTRGPDCWLSPEDLKGKIVIRDKPIKVKQNAKRASDGATEGIATVASDVGNSKLPEAPENTVVEPSSDIMSLSSLALNDEDDDDDEDVDTAKSLGVDDQLLKVMYIKNVKLKFTHEKASQRVDFKEPPFASSSSIVEGKMHKLTKAGYPMRDLCEYAQRHLVRVYPAGSRVDSSNYDPVSAWNAGCQLVALNYQTNSLPVWLNQGRFSDNGGCGYVLKPSFQLGDSFTPWDGLPKDVVCEMTVSVISGHYLPKPLGQSDSSEVIDPYVEVSLHGIEVDQRRYITRHIDDNGFNPSWNETFKFSVRQPELALLSFVVNDHDLVGKDDFIGQRVVPVTAIVPGYRMVQLYHKNGASQDSFLFVRIGFSPSPP</sequence>
<evidence type="ECO:0000259" key="8">
    <source>
        <dbReference type="PROSITE" id="PS50004"/>
    </source>
</evidence>
<dbReference type="PRINTS" id="PR00390">
    <property type="entry name" value="PHPHLIPASEC"/>
</dbReference>
<dbReference type="CDD" id="cd15898">
    <property type="entry name" value="EFh_PI-PLC"/>
    <property type="match status" value="1"/>
</dbReference>
<dbReference type="SMART" id="SM00054">
    <property type="entry name" value="EFh"/>
    <property type="match status" value="2"/>
</dbReference>
<gene>
    <name evidence="11" type="ORF">FCC1311_103621</name>
</gene>
<dbReference type="PANTHER" id="PTHR10336">
    <property type="entry name" value="PHOSPHOINOSITIDE-SPECIFIC PHOSPHOLIPASE C FAMILY PROTEIN"/>
    <property type="match status" value="1"/>
</dbReference>
<dbReference type="Pfam" id="PF00168">
    <property type="entry name" value="C2"/>
    <property type="match status" value="1"/>
</dbReference>
<evidence type="ECO:0000256" key="4">
    <source>
        <dbReference type="ARBA" id="ARBA00022963"/>
    </source>
</evidence>
<keyword evidence="4 7" id="KW-0442">Lipid degradation</keyword>
<evidence type="ECO:0000256" key="1">
    <source>
        <dbReference type="ARBA" id="ARBA00012368"/>
    </source>
</evidence>
<dbReference type="PROSITE" id="PS00018">
    <property type="entry name" value="EF_HAND_1"/>
    <property type="match status" value="2"/>
</dbReference>
<dbReference type="InterPro" id="IPR000909">
    <property type="entry name" value="PLipase_C_PInositol-sp_X_dom"/>
</dbReference>
<dbReference type="InterPro" id="IPR011992">
    <property type="entry name" value="EF-hand-dom_pair"/>
</dbReference>
<keyword evidence="5 7" id="KW-0443">Lipid metabolism</keyword>
<dbReference type="Gene3D" id="3.20.20.190">
    <property type="entry name" value="Phosphatidylinositol (PI) phosphodiesterase"/>
    <property type="match status" value="1"/>
</dbReference>
<dbReference type="AlphaFoldDB" id="A0A2R5GVY5"/>
<dbReference type="InterPro" id="IPR017946">
    <property type="entry name" value="PLC-like_Pdiesterase_TIM-brl"/>
</dbReference>
<dbReference type="InterPro" id="IPR000008">
    <property type="entry name" value="C2_dom"/>
</dbReference>
<dbReference type="GO" id="GO:0051209">
    <property type="term" value="P:release of sequestered calcium ion into cytosol"/>
    <property type="evidence" value="ECO:0007669"/>
    <property type="project" value="TreeGrafter"/>
</dbReference>
<evidence type="ECO:0000259" key="10">
    <source>
        <dbReference type="PROSITE" id="PS50222"/>
    </source>
</evidence>
<evidence type="ECO:0000313" key="12">
    <source>
        <dbReference type="Proteomes" id="UP000241890"/>
    </source>
</evidence>
<dbReference type="Pfam" id="PF00388">
    <property type="entry name" value="PI-PLC-X"/>
    <property type="match status" value="1"/>
</dbReference>
<evidence type="ECO:0000313" key="11">
    <source>
        <dbReference type="EMBL" id="GBG32084.1"/>
    </source>
</evidence>
<dbReference type="Gene3D" id="1.10.238.10">
    <property type="entry name" value="EF-hand"/>
    <property type="match status" value="1"/>
</dbReference>
<name>A0A2R5GVY5_9STRA</name>
<dbReference type="SUPFAM" id="SSF49562">
    <property type="entry name" value="C2 domain (Calcium/lipid-binding domain, CaLB)"/>
    <property type="match status" value="1"/>
</dbReference>
<dbReference type="EC" id="3.1.4.11" evidence="1 7"/>
<evidence type="ECO:0000256" key="2">
    <source>
        <dbReference type="ARBA" id="ARBA00022801"/>
    </source>
</evidence>
<dbReference type="Gene3D" id="2.60.40.150">
    <property type="entry name" value="C2 domain"/>
    <property type="match status" value="1"/>
</dbReference>
<dbReference type="SMART" id="SM00239">
    <property type="entry name" value="C2"/>
    <property type="match status" value="1"/>
</dbReference>
<dbReference type="Pfam" id="PF13499">
    <property type="entry name" value="EF-hand_7"/>
    <property type="match status" value="1"/>
</dbReference>